<protein>
    <recommendedName>
        <fullName evidence="3">RNA-directed DNA polymerase from mobile element jockey-like</fullName>
    </recommendedName>
</protein>
<keyword evidence="2" id="KW-1185">Reference proteome</keyword>
<accession>A0A3M7PSI6</accession>
<name>A0A3M7PSI6_BRAPC</name>
<gene>
    <name evidence="1" type="ORF">BpHYR1_006159</name>
</gene>
<dbReference type="EMBL" id="REGN01009107">
    <property type="protein sequence ID" value="RNA01944.1"/>
    <property type="molecule type" value="Genomic_DNA"/>
</dbReference>
<evidence type="ECO:0008006" key="3">
    <source>
        <dbReference type="Google" id="ProtNLM"/>
    </source>
</evidence>
<dbReference type="AlphaFoldDB" id="A0A3M7PSI6"/>
<evidence type="ECO:0000313" key="1">
    <source>
        <dbReference type="EMBL" id="RNA01944.1"/>
    </source>
</evidence>
<sequence length="164" mass="19484">MYSENIEQIWQRFKTSISQITNKYAPETKIYLKEFEFPWIDEELIQVRKNRDLLKELVKNKLNENIDELANEFKYWKNYYDKLYEQKLISDSTKSMENCLEQCDSHFQSLIENGIFKPKKFKFCLTNRHEVEKLIDEVSENSGPGCAGIPSKLIKRAANIISPF</sequence>
<reference evidence="1 2" key="1">
    <citation type="journal article" date="2018" name="Sci. Rep.">
        <title>Genomic signatures of local adaptation to the degree of environmental predictability in rotifers.</title>
        <authorList>
            <person name="Franch-Gras L."/>
            <person name="Hahn C."/>
            <person name="Garcia-Roger E.M."/>
            <person name="Carmona M.J."/>
            <person name="Serra M."/>
            <person name="Gomez A."/>
        </authorList>
    </citation>
    <scope>NUCLEOTIDE SEQUENCE [LARGE SCALE GENOMIC DNA]</scope>
    <source>
        <strain evidence="1">HYR1</strain>
    </source>
</reference>
<feature type="non-terminal residue" evidence="1">
    <location>
        <position position="164"/>
    </location>
</feature>
<proteinExistence type="predicted"/>
<organism evidence="1 2">
    <name type="scientific">Brachionus plicatilis</name>
    <name type="common">Marine rotifer</name>
    <name type="synonym">Brachionus muelleri</name>
    <dbReference type="NCBI Taxonomy" id="10195"/>
    <lineage>
        <taxon>Eukaryota</taxon>
        <taxon>Metazoa</taxon>
        <taxon>Spiralia</taxon>
        <taxon>Gnathifera</taxon>
        <taxon>Rotifera</taxon>
        <taxon>Eurotatoria</taxon>
        <taxon>Monogononta</taxon>
        <taxon>Pseudotrocha</taxon>
        <taxon>Ploima</taxon>
        <taxon>Brachionidae</taxon>
        <taxon>Brachionus</taxon>
    </lineage>
</organism>
<comment type="caution">
    <text evidence="1">The sequence shown here is derived from an EMBL/GenBank/DDBJ whole genome shotgun (WGS) entry which is preliminary data.</text>
</comment>
<evidence type="ECO:0000313" key="2">
    <source>
        <dbReference type="Proteomes" id="UP000276133"/>
    </source>
</evidence>
<dbReference type="Proteomes" id="UP000276133">
    <property type="component" value="Unassembled WGS sequence"/>
</dbReference>